<keyword evidence="2" id="KW-1185">Reference proteome</keyword>
<proteinExistence type="predicted"/>
<dbReference type="AlphaFoldDB" id="A0AA37WL98"/>
<evidence type="ECO:0000313" key="2">
    <source>
        <dbReference type="Proteomes" id="UP001156601"/>
    </source>
</evidence>
<reference evidence="1" key="2">
    <citation type="submission" date="2023-01" db="EMBL/GenBank/DDBJ databases">
        <title>Draft genome sequence of Agaribacter marinus strain NBRC 110023.</title>
        <authorList>
            <person name="Sun Q."/>
            <person name="Mori K."/>
        </authorList>
    </citation>
    <scope>NUCLEOTIDE SEQUENCE</scope>
    <source>
        <strain evidence="1">NBRC 110023</strain>
    </source>
</reference>
<gene>
    <name evidence="1" type="ORF">GCM10007852_31370</name>
</gene>
<dbReference type="Proteomes" id="UP001156601">
    <property type="component" value="Unassembled WGS sequence"/>
</dbReference>
<dbReference type="Gene3D" id="3.30.420.40">
    <property type="match status" value="2"/>
</dbReference>
<dbReference type="Gene3D" id="3.30.1490.300">
    <property type="match status" value="1"/>
</dbReference>
<dbReference type="EMBL" id="BSOT01000009">
    <property type="protein sequence ID" value="GLR72229.1"/>
    <property type="molecule type" value="Genomic_DNA"/>
</dbReference>
<protein>
    <recommendedName>
        <fullName evidence="3">MSHA biogenesis protein MshI</fullName>
    </recommendedName>
</protein>
<name>A0AA37WL98_9ALTE</name>
<organism evidence="1 2">
    <name type="scientific">Agaribacter marinus</name>
    <dbReference type="NCBI Taxonomy" id="1431249"/>
    <lineage>
        <taxon>Bacteria</taxon>
        <taxon>Pseudomonadati</taxon>
        <taxon>Pseudomonadota</taxon>
        <taxon>Gammaproteobacteria</taxon>
        <taxon>Alteromonadales</taxon>
        <taxon>Alteromonadaceae</taxon>
        <taxon>Agaribacter</taxon>
    </lineage>
</organism>
<accession>A0AA37WL98</accession>
<evidence type="ECO:0000313" key="1">
    <source>
        <dbReference type="EMBL" id="GLR72229.1"/>
    </source>
</evidence>
<dbReference type="RefSeq" id="WP_284218632.1">
    <property type="nucleotide sequence ID" value="NZ_BSOT01000009.1"/>
</dbReference>
<reference evidence="1" key="1">
    <citation type="journal article" date="2014" name="Int. J. Syst. Evol. Microbiol.">
        <title>Complete genome sequence of Corynebacterium casei LMG S-19264T (=DSM 44701T), isolated from a smear-ripened cheese.</title>
        <authorList>
            <consortium name="US DOE Joint Genome Institute (JGI-PGF)"/>
            <person name="Walter F."/>
            <person name="Albersmeier A."/>
            <person name="Kalinowski J."/>
            <person name="Ruckert C."/>
        </authorList>
    </citation>
    <scope>NUCLEOTIDE SEQUENCE</scope>
    <source>
        <strain evidence="1">NBRC 110023</strain>
    </source>
</reference>
<sequence length="337" mass="38197">MYAIEVLVAMLISWKDYLTRKFMKPPVGTVVGLAFTAEQVLCSVLRQKDGNVFWEVDASFSHHSWTKSLADFVKQHKLQGAPCYFALTAHWYKMHNIDRPDVADAEVFNAIKWPLQELTSQSADLIYDYADLPANVGGQKKLLVVALARQEVEKLSRAIFDAELELASVSIEEFATVELTPLRQDAIITLVQEHGEEVVLNIVKNRTLYFSRRLKGFENIGTFSEVELDMGIIDSLCVQIQRSMDYFESQLRQAPVKELLLKLDTQFTDFVSQKISTAMGIPCRSFTPNIECGDKLNFKMASFSCLGASYSHFVKQQSETADIAPKRHAEEQREVSH</sequence>
<comment type="caution">
    <text evidence="1">The sequence shown here is derived from an EMBL/GenBank/DDBJ whole genome shotgun (WGS) entry which is preliminary data.</text>
</comment>
<evidence type="ECO:0008006" key="3">
    <source>
        <dbReference type="Google" id="ProtNLM"/>
    </source>
</evidence>